<name>A0A0E9PSQ3_ANGAN</name>
<evidence type="ECO:0000313" key="1">
    <source>
        <dbReference type="EMBL" id="JAH07529.1"/>
    </source>
</evidence>
<protein>
    <submittedName>
        <fullName evidence="1">Uncharacterized protein</fullName>
    </submittedName>
</protein>
<reference evidence="1" key="1">
    <citation type="submission" date="2014-11" db="EMBL/GenBank/DDBJ databases">
        <authorList>
            <person name="Amaro Gonzalez C."/>
        </authorList>
    </citation>
    <scope>NUCLEOTIDE SEQUENCE</scope>
</reference>
<organism evidence="1">
    <name type="scientific">Anguilla anguilla</name>
    <name type="common">European freshwater eel</name>
    <name type="synonym">Muraena anguilla</name>
    <dbReference type="NCBI Taxonomy" id="7936"/>
    <lineage>
        <taxon>Eukaryota</taxon>
        <taxon>Metazoa</taxon>
        <taxon>Chordata</taxon>
        <taxon>Craniata</taxon>
        <taxon>Vertebrata</taxon>
        <taxon>Euteleostomi</taxon>
        <taxon>Actinopterygii</taxon>
        <taxon>Neopterygii</taxon>
        <taxon>Teleostei</taxon>
        <taxon>Anguilliformes</taxon>
        <taxon>Anguillidae</taxon>
        <taxon>Anguilla</taxon>
    </lineage>
</organism>
<dbReference type="PROSITE" id="PS51257">
    <property type="entry name" value="PROKAR_LIPOPROTEIN"/>
    <property type="match status" value="1"/>
</dbReference>
<dbReference type="EMBL" id="GBXM01101048">
    <property type="protein sequence ID" value="JAH07529.1"/>
    <property type="molecule type" value="Transcribed_RNA"/>
</dbReference>
<accession>A0A0E9PSQ3</accession>
<sequence length="46" mass="4971">MRFPFVRRLISTDLVCVGFLTVLASMSAASCLVSVPFGSIQHAGER</sequence>
<dbReference type="AlphaFoldDB" id="A0A0E9PSQ3"/>
<reference evidence="1" key="2">
    <citation type="journal article" date="2015" name="Fish Shellfish Immunol.">
        <title>Early steps in the European eel (Anguilla anguilla)-Vibrio vulnificus interaction in the gills: Role of the RtxA13 toxin.</title>
        <authorList>
            <person name="Callol A."/>
            <person name="Pajuelo D."/>
            <person name="Ebbesson L."/>
            <person name="Teles M."/>
            <person name="MacKenzie S."/>
            <person name="Amaro C."/>
        </authorList>
    </citation>
    <scope>NUCLEOTIDE SEQUENCE</scope>
</reference>
<proteinExistence type="predicted"/>